<keyword evidence="2" id="KW-1133">Transmembrane helix</keyword>
<dbReference type="AlphaFoldDB" id="A0A1H6JJL8"/>
<feature type="domain" description="HTH cro/C1-type" evidence="3">
    <location>
        <begin position="19"/>
        <end position="71"/>
    </location>
</feature>
<dbReference type="CDD" id="cd00093">
    <property type="entry name" value="HTH_XRE"/>
    <property type="match status" value="1"/>
</dbReference>
<feature type="transmembrane region" description="Helical" evidence="2">
    <location>
        <begin position="113"/>
        <end position="133"/>
    </location>
</feature>
<dbReference type="RefSeq" id="WP_092789569.1">
    <property type="nucleotide sequence ID" value="NZ_FNXF01000001.1"/>
</dbReference>
<dbReference type="PROSITE" id="PS50943">
    <property type="entry name" value="HTH_CROC1"/>
    <property type="match status" value="1"/>
</dbReference>
<accession>A0A1H6JJL8</accession>
<dbReference type="PANTHER" id="PTHR34475">
    <property type="match status" value="1"/>
</dbReference>
<evidence type="ECO:0000313" key="5">
    <source>
        <dbReference type="Proteomes" id="UP000199371"/>
    </source>
</evidence>
<dbReference type="PANTHER" id="PTHR34475:SF1">
    <property type="entry name" value="CYTOSKELETON PROTEIN RODZ"/>
    <property type="match status" value="1"/>
</dbReference>
<name>A0A1H6JJL8_9GAMM</name>
<dbReference type="Pfam" id="PF13413">
    <property type="entry name" value="HTH_25"/>
    <property type="match status" value="1"/>
</dbReference>
<feature type="region of interest" description="Disordered" evidence="1">
    <location>
        <begin position="142"/>
        <end position="183"/>
    </location>
</feature>
<dbReference type="Proteomes" id="UP000199371">
    <property type="component" value="Unassembled WGS sequence"/>
</dbReference>
<proteinExistence type="predicted"/>
<keyword evidence="2" id="KW-0812">Transmembrane</keyword>
<keyword evidence="5" id="KW-1185">Reference proteome</keyword>
<dbReference type="SMART" id="SM00530">
    <property type="entry name" value="HTH_XRE"/>
    <property type="match status" value="1"/>
</dbReference>
<evidence type="ECO:0000256" key="1">
    <source>
        <dbReference type="SAM" id="MobiDB-lite"/>
    </source>
</evidence>
<dbReference type="InterPro" id="IPR050400">
    <property type="entry name" value="Bact_Cytoskel_RodZ"/>
</dbReference>
<dbReference type="Gene3D" id="1.10.260.40">
    <property type="entry name" value="lambda repressor-like DNA-binding domains"/>
    <property type="match status" value="1"/>
</dbReference>
<dbReference type="GO" id="GO:0003677">
    <property type="term" value="F:DNA binding"/>
    <property type="evidence" value="ECO:0007669"/>
    <property type="project" value="InterPro"/>
</dbReference>
<keyword evidence="2" id="KW-0472">Membrane</keyword>
<dbReference type="InterPro" id="IPR010982">
    <property type="entry name" value="Lambda_DNA-bd_dom_sf"/>
</dbReference>
<dbReference type="STRING" id="173990.SAMN05660691_00376"/>
<evidence type="ECO:0000256" key="2">
    <source>
        <dbReference type="SAM" id="Phobius"/>
    </source>
</evidence>
<evidence type="ECO:0000313" key="4">
    <source>
        <dbReference type="EMBL" id="SEH59200.1"/>
    </source>
</evidence>
<organism evidence="4 5">
    <name type="scientific">Rheinheimera pacifica</name>
    <dbReference type="NCBI Taxonomy" id="173990"/>
    <lineage>
        <taxon>Bacteria</taxon>
        <taxon>Pseudomonadati</taxon>
        <taxon>Pseudomonadota</taxon>
        <taxon>Gammaproteobacteria</taxon>
        <taxon>Chromatiales</taxon>
        <taxon>Chromatiaceae</taxon>
        <taxon>Rheinheimera</taxon>
    </lineage>
</organism>
<dbReference type="SUPFAM" id="SSF47413">
    <property type="entry name" value="lambda repressor-like DNA-binding domains"/>
    <property type="match status" value="1"/>
</dbReference>
<protein>
    <submittedName>
        <fullName evidence="4">Cytoskeleton protein RodZ</fullName>
    </submittedName>
</protein>
<dbReference type="EMBL" id="FNXF01000001">
    <property type="protein sequence ID" value="SEH59200.1"/>
    <property type="molecule type" value="Genomic_DNA"/>
</dbReference>
<dbReference type="OrthoDB" id="9790252at2"/>
<sequence length="296" mass="32795">MNKEPENETVAEISVGQLLRQAREQRKLTIQQVALQLNLKAEQVERLEQDQPDGRTLETFARGYVRAYGRLLKLPETELMAALSRQTGSAASTAKPMRTFSNRTAHQATENRFMWLTYAIIALLLVLLFVWWWQSARENTADSSSIPASQPVEARTQPVSPQPTTEVPAAQATDEQAASMGSAADNAISEQQLNEMLQQLVPPSTEPVPAVEVPQLDTLEMRFSENCWIDVVDAEGNRVAYGTKQAGYIMQLTGKAPFVITLGNPSVVRINFNQQAFDMSAFPGGRVAKFTIPESE</sequence>
<dbReference type="Pfam" id="PF13464">
    <property type="entry name" value="RodZ_C"/>
    <property type="match status" value="1"/>
</dbReference>
<reference evidence="5" key="1">
    <citation type="submission" date="2016-10" db="EMBL/GenBank/DDBJ databases">
        <authorList>
            <person name="Varghese N."/>
            <person name="Submissions S."/>
        </authorList>
    </citation>
    <scope>NUCLEOTIDE SEQUENCE [LARGE SCALE GENOMIC DNA]</scope>
    <source>
        <strain evidence="5">DSM 17616</strain>
    </source>
</reference>
<dbReference type="InterPro" id="IPR001387">
    <property type="entry name" value="Cro/C1-type_HTH"/>
</dbReference>
<gene>
    <name evidence="4" type="ORF">SAMN05660691_00376</name>
</gene>
<evidence type="ECO:0000259" key="3">
    <source>
        <dbReference type="PROSITE" id="PS50943"/>
    </source>
</evidence>
<dbReference type="InterPro" id="IPR025194">
    <property type="entry name" value="RodZ-like_C"/>
</dbReference>